<dbReference type="OrthoDB" id="5342184at2759"/>
<dbReference type="Proteomes" id="UP000027222">
    <property type="component" value="Unassembled WGS sequence"/>
</dbReference>
<dbReference type="InterPro" id="IPR021986">
    <property type="entry name" value="Spherulin4"/>
</dbReference>
<dbReference type="Pfam" id="PF12138">
    <property type="entry name" value="Spherulin4"/>
    <property type="match status" value="1"/>
</dbReference>
<name>A0A067S7Y2_GALM3</name>
<dbReference type="HOGENOM" id="CLU_060605_3_2_1"/>
<accession>A0A067S7Y2</accession>
<keyword evidence="3" id="KW-1185">Reference proteome</keyword>
<organism evidence="2 3">
    <name type="scientific">Galerina marginata (strain CBS 339.88)</name>
    <dbReference type="NCBI Taxonomy" id="685588"/>
    <lineage>
        <taxon>Eukaryota</taxon>
        <taxon>Fungi</taxon>
        <taxon>Dikarya</taxon>
        <taxon>Basidiomycota</taxon>
        <taxon>Agaricomycotina</taxon>
        <taxon>Agaricomycetes</taxon>
        <taxon>Agaricomycetidae</taxon>
        <taxon>Agaricales</taxon>
        <taxon>Agaricineae</taxon>
        <taxon>Strophariaceae</taxon>
        <taxon>Galerina</taxon>
    </lineage>
</organism>
<dbReference type="AlphaFoldDB" id="A0A067S7Y2"/>
<keyword evidence="1" id="KW-0472">Membrane</keyword>
<protein>
    <recommendedName>
        <fullName evidence="4">Spherulation-specific family 4</fullName>
    </recommendedName>
</protein>
<evidence type="ECO:0000313" key="2">
    <source>
        <dbReference type="EMBL" id="KDR66047.1"/>
    </source>
</evidence>
<evidence type="ECO:0008006" key="4">
    <source>
        <dbReference type="Google" id="ProtNLM"/>
    </source>
</evidence>
<proteinExistence type="predicted"/>
<keyword evidence="1" id="KW-1133">Transmembrane helix</keyword>
<keyword evidence="1" id="KW-0812">Transmembrane</keyword>
<evidence type="ECO:0000256" key="1">
    <source>
        <dbReference type="SAM" id="Phobius"/>
    </source>
</evidence>
<evidence type="ECO:0000313" key="3">
    <source>
        <dbReference type="Proteomes" id="UP000027222"/>
    </source>
</evidence>
<gene>
    <name evidence="2" type="ORF">GALMADRAFT_81286</name>
</gene>
<sequence>MLFASALKTLTIISACIGLSLALLPSAVIFPLYIYPGTNCAAWAPVVSSISTHKTVQFLIVINPASGPGAVNSQPDTNYQACIAQLISTGVSGNNVLIIGYVATGFGNRAVSAVNKDIDTYKGWAAAYRPKGIFFDEAATAAASLANYQTFSARTKTDLGSSAYVVLNPGTVPLSTGYFSIADLVVTFEDSYAAFSTIGVGATFMTNFDPANAYTNIPTDWTNYLNDVVSTQA</sequence>
<dbReference type="PANTHER" id="PTHR35040:SF9">
    <property type="entry name" value="4-LIKE CELL SURFACE PROTEIN, PUTATIVE (AFU_ORTHOLOGUE AFUA_4G14080)-RELATED"/>
    <property type="match status" value="1"/>
</dbReference>
<feature type="transmembrane region" description="Helical" evidence="1">
    <location>
        <begin position="12"/>
        <end position="35"/>
    </location>
</feature>
<dbReference type="PANTHER" id="PTHR35040">
    <property type="match status" value="1"/>
</dbReference>
<reference evidence="3" key="1">
    <citation type="journal article" date="2014" name="Proc. Natl. Acad. Sci. U.S.A.">
        <title>Extensive sampling of basidiomycete genomes demonstrates inadequacy of the white-rot/brown-rot paradigm for wood decay fungi.</title>
        <authorList>
            <person name="Riley R."/>
            <person name="Salamov A.A."/>
            <person name="Brown D.W."/>
            <person name="Nagy L.G."/>
            <person name="Floudas D."/>
            <person name="Held B.W."/>
            <person name="Levasseur A."/>
            <person name="Lombard V."/>
            <person name="Morin E."/>
            <person name="Otillar R."/>
            <person name="Lindquist E.A."/>
            <person name="Sun H."/>
            <person name="LaButti K.M."/>
            <person name="Schmutz J."/>
            <person name="Jabbour D."/>
            <person name="Luo H."/>
            <person name="Baker S.E."/>
            <person name="Pisabarro A.G."/>
            <person name="Walton J.D."/>
            <person name="Blanchette R.A."/>
            <person name="Henrissat B."/>
            <person name="Martin F."/>
            <person name="Cullen D."/>
            <person name="Hibbett D.S."/>
            <person name="Grigoriev I.V."/>
        </authorList>
    </citation>
    <scope>NUCLEOTIDE SEQUENCE [LARGE SCALE GENOMIC DNA]</scope>
    <source>
        <strain evidence="3">CBS 339.88</strain>
    </source>
</reference>
<dbReference type="EMBL" id="KL142428">
    <property type="protein sequence ID" value="KDR66047.1"/>
    <property type="molecule type" value="Genomic_DNA"/>
</dbReference>